<comment type="caution">
    <text evidence="10">The sequence shown here is derived from an EMBL/GenBank/DDBJ whole genome shotgun (WGS) entry which is preliminary data.</text>
</comment>
<evidence type="ECO:0000256" key="1">
    <source>
        <dbReference type="ARBA" id="ARBA00004329"/>
    </source>
</evidence>
<feature type="compositionally biased region" description="Acidic residues" evidence="8">
    <location>
        <begin position="297"/>
        <end position="306"/>
    </location>
</feature>
<comment type="function">
    <text evidence="7">Plays a role in autophagy. Functions at the preautophagosomal structure (PAS) in order to form normal autophagosomes under starvation conditions. Also plays a role in mitophagy and regulation of filamentous growth.</text>
</comment>
<dbReference type="EMBL" id="JASUXU010000104">
    <property type="protein sequence ID" value="KAK0306304.1"/>
    <property type="molecule type" value="Genomic_DNA"/>
</dbReference>
<dbReference type="PANTHER" id="PTHR40012">
    <property type="entry name" value="AUTOPHAGY-RELATED PROTEIN 29"/>
    <property type="match status" value="1"/>
</dbReference>
<comment type="subcellular location">
    <subcellularLocation>
        <location evidence="1">Preautophagosomal structure</location>
    </subcellularLocation>
</comment>
<dbReference type="Pfam" id="PF18388">
    <property type="entry name" value="ATG29_N"/>
    <property type="match status" value="1"/>
</dbReference>
<feature type="region of interest" description="Disordered" evidence="8">
    <location>
        <begin position="447"/>
        <end position="475"/>
    </location>
</feature>
<evidence type="ECO:0000256" key="2">
    <source>
        <dbReference type="ARBA" id="ARBA00010082"/>
    </source>
</evidence>
<keyword evidence="5" id="KW-0653">Protein transport</keyword>
<feature type="compositionally biased region" description="Polar residues" evidence="8">
    <location>
        <begin position="207"/>
        <end position="218"/>
    </location>
</feature>
<feature type="compositionally biased region" description="Polar residues" evidence="8">
    <location>
        <begin position="191"/>
        <end position="200"/>
    </location>
</feature>
<feature type="compositionally biased region" description="Low complexity" evidence="8">
    <location>
        <begin position="356"/>
        <end position="369"/>
    </location>
</feature>
<dbReference type="InterPro" id="IPR039362">
    <property type="entry name" value="ATG29_sf"/>
</dbReference>
<feature type="region of interest" description="Disordered" evidence="8">
    <location>
        <begin position="1"/>
        <end position="46"/>
    </location>
</feature>
<evidence type="ECO:0000256" key="6">
    <source>
        <dbReference type="ARBA" id="ARBA00023006"/>
    </source>
</evidence>
<dbReference type="InterPro" id="IPR039113">
    <property type="entry name" value="ATG29"/>
</dbReference>
<protein>
    <recommendedName>
        <fullName evidence="3">Autophagy-related protein 29</fullName>
    </recommendedName>
</protein>
<reference evidence="10" key="1">
    <citation type="submission" date="2021-12" db="EMBL/GenBank/DDBJ databases">
        <title>Black yeast isolated from Biological Soil Crust.</title>
        <authorList>
            <person name="Kurbessoian T."/>
        </authorList>
    </citation>
    <scope>NUCLEOTIDE SEQUENCE</scope>
    <source>
        <strain evidence="10">CCFEE 5208</strain>
    </source>
</reference>
<name>A0AAN6F9Z8_9PEZI</name>
<comment type="similarity">
    <text evidence="2">Belongs to the ATG29 family.</text>
</comment>
<dbReference type="AlphaFoldDB" id="A0AAN6F9Z8"/>
<feature type="domain" description="Atg29 N-terminal" evidence="9">
    <location>
        <begin position="54"/>
        <end position="107"/>
    </location>
</feature>
<accession>A0AAN6F9Z8</accession>
<feature type="compositionally biased region" description="Low complexity" evidence="8">
    <location>
        <begin position="147"/>
        <end position="159"/>
    </location>
</feature>
<evidence type="ECO:0000256" key="8">
    <source>
        <dbReference type="SAM" id="MobiDB-lite"/>
    </source>
</evidence>
<evidence type="ECO:0000259" key="9">
    <source>
        <dbReference type="Pfam" id="PF18388"/>
    </source>
</evidence>
<feature type="compositionally biased region" description="Polar residues" evidence="8">
    <location>
        <begin position="1"/>
        <end position="11"/>
    </location>
</feature>
<dbReference type="GO" id="GO:0000045">
    <property type="term" value="P:autophagosome assembly"/>
    <property type="evidence" value="ECO:0007669"/>
    <property type="project" value="InterPro"/>
</dbReference>
<evidence type="ECO:0000313" key="11">
    <source>
        <dbReference type="Proteomes" id="UP001168146"/>
    </source>
</evidence>
<organism evidence="10 11">
    <name type="scientific">Friedmanniomyces endolithicus</name>
    <dbReference type="NCBI Taxonomy" id="329885"/>
    <lineage>
        <taxon>Eukaryota</taxon>
        <taxon>Fungi</taxon>
        <taxon>Dikarya</taxon>
        <taxon>Ascomycota</taxon>
        <taxon>Pezizomycotina</taxon>
        <taxon>Dothideomycetes</taxon>
        <taxon>Dothideomycetidae</taxon>
        <taxon>Mycosphaerellales</taxon>
        <taxon>Teratosphaeriaceae</taxon>
        <taxon>Friedmanniomyces</taxon>
    </lineage>
</organism>
<dbReference type="Proteomes" id="UP001168146">
    <property type="component" value="Unassembled WGS sequence"/>
</dbReference>
<dbReference type="PANTHER" id="PTHR40012:SF1">
    <property type="entry name" value="AUTOPHAGY-RELATED PROTEIN 29"/>
    <property type="match status" value="1"/>
</dbReference>
<evidence type="ECO:0000256" key="5">
    <source>
        <dbReference type="ARBA" id="ARBA00022927"/>
    </source>
</evidence>
<keyword evidence="4" id="KW-0813">Transport</keyword>
<sequence length="475" mass="49940">MSPTSSAQASGGPSKPSHFRHTSSVAVPNQEPRAAKASSPRPSPIIEARPNVHYTCFIRLPFPRGDFQDPLPVNWDAIKDKALWKLISQASSSKELKWEEIATRFDVGLPFLLQQAAWLYERHFEGMRKQMQSVVVSQAPPPTLPESGASSGTAAQAGGVPMQRQGSRGAARMPTVINTLKAQPSVAIVSDGSSPGTPRSTHPAISRTPSTTTVTQSRLLAGSSGKQPLQRAYRTSSESQRPPPAVSRPAGAAHDDEYALGHDGQSESESEEEPSMARSRKAVVTRKPALRALSSDGDAEDDEDDSSGGYLPFAATVKAAKVDTGPASNDPAKRHSGGQQQPGPASAPRKSKETTAPAPESSASSASSAKPPPSSSDQGLSNDHPPGPISPRHRAQLAHANISPRYRRREGREGSEGNGSPSLGSSFSDLDVDASVTQSALEEALLSNMQQPGGMSIAGRLGGLGGGLRDAMKRQ</sequence>
<proteinExistence type="inferred from homology"/>
<feature type="region of interest" description="Disordered" evidence="8">
    <location>
        <begin position="136"/>
        <end position="431"/>
    </location>
</feature>
<dbReference type="GO" id="GO:0000407">
    <property type="term" value="C:phagophore assembly site"/>
    <property type="evidence" value="ECO:0007669"/>
    <property type="project" value="UniProtKB-SubCell"/>
</dbReference>
<gene>
    <name evidence="10" type="ORF">LTR82_016430</name>
</gene>
<evidence type="ECO:0000256" key="7">
    <source>
        <dbReference type="ARBA" id="ARBA00060351"/>
    </source>
</evidence>
<dbReference type="GO" id="GO:0015031">
    <property type="term" value="P:protein transport"/>
    <property type="evidence" value="ECO:0007669"/>
    <property type="project" value="UniProtKB-KW"/>
</dbReference>
<dbReference type="Gene3D" id="1.10.10.2570">
    <property type="match status" value="1"/>
</dbReference>
<evidence type="ECO:0000256" key="3">
    <source>
        <dbReference type="ARBA" id="ARBA00013784"/>
    </source>
</evidence>
<keyword evidence="6" id="KW-0072">Autophagy</keyword>
<dbReference type="FunFam" id="1.10.10.2570:FF:000001">
    <property type="entry name" value="Autophagy-related protein 29"/>
    <property type="match status" value="1"/>
</dbReference>
<evidence type="ECO:0000313" key="10">
    <source>
        <dbReference type="EMBL" id="KAK0306304.1"/>
    </source>
</evidence>
<evidence type="ECO:0000256" key="4">
    <source>
        <dbReference type="ARBA" id="ARBA00022448"/>
    </source>
</evidence>
<dbReference type="InterPro" id="IPR040666">
    <property type="entry name" value="Atg29_N"/>
</dbReference>